<accession>A0A8J1TCM5</accession>
<dbReference type="OrthoDB" id="65716at2759"/>
<dbReference type="PANTHER" id="PTHR47083:SF1">
    <property type="entry name" value="TESTIS-EXPRESSED PROTEIN 11"/>
    <property type="match status" value="1"/>
</dbReference>
<evidence type="ECO:0000313" key="1">
    <source>
        <dbReference type="EMBL" id="CAH1799401.1"/>
    </source>
</evidence>
<protein>
    <submittedName>
        <fullName evidence="1">Uncharacterized protein</fullName>
    </submittedName>
</protein>
<dbReference type="InterPro" id="IPR013940">
    <property type="entry name" value="Spo22/ZIP4/TEX11"/>
</dbReference>
<gene>
    <name evidence="1" type="ORF">OFUS_LOCUS23413</name>
</gene>
<organism evidence="1 2">
    <name type="scientific">Owenia fusiformis</name>
    <name type="common">Polychaete worm</name>
    <dbReference type="NCBI Taxonomy" id="6347"/>
    <lineage>
        <taxon>Eukaryota</taxon>
        <taxon>Metazoa</taxon>
        <taxon>Spiralia</taxon>
        <taxon>Lophotrochozoa</taxon>
        <taxon>Annelida</taxon>
        <taxon>Polychaeta</taxon>
        <taxon>Sedentaria</taxon>
        <taxon>Canalipalpata</taxon>
        <taxon>Sabellida</taxon>
        <taxon>Oweniida</taxon>
        <taxon>Oweniidae</taxon>
        <taxon>Owenia</taxon>
    </lineage>
</organism>
<dbReference type="EMBL" id="CAIIXF020000011">
    <property type="protein sequence ID" value="CAH1799401.1"/>
    <property type="molecule type" value="Genomic_DNA"/>
</dbReference>
<evidence type="ECO:0000313" key="2">
    <source>
        <dbReference type="Proteomes" id="UP000749559"/>
    </source>
</evidence>
<comment type="caution">
    <text evidence="1">The sequence shown here is derived from an EMBL/GenBank/DDBJ whole genome shotgun (WGS) entry which is preliminary data.</text>
</comment>
<dbReference type="GO" id="GO:0007130">
    <property type="term" value="P:synaptonemal complex assembly"/>
    <property type="evidence" value="ECO:0007669"/>
    <property type="project" value="TreeGrafter"/>
</dbReference>
<name>A0A8J1TCM5_OWEFU</name>
<dbReference type="GO" id="GO:0007060">
    <property type="term" value="P:male meiosis chromosome segregation"/>
    <property type="evidence" value="ECO:0007669"/>
    <property type="project" value="TreeGrafter"/>
</dbReference>
<dbReference type="Gene3D" id="1.25.40.10">
    <property type="entry name" value="Tetratricopeptide repeat domain"/>
    <property type="match status" value="1"/>
</dbReference>
<proteinExistence type="predicted"/>
<dbReference type="Proteomes" id="UP000749559">
    <property type="component" value="Unassembled WGS sequence"/>
</dbReference>
<dbReference type="SUPFAM" id="SSF48452">
    <property type="entry name" value="TPR-like"/>
    <property type="match status" value="1"/>
</dbReference>
<dbReference type="AlphaFoldDB" id="A0A8J1TCM5"/>
<dbReference type="Pfam" id="PF08631">
    <property type="entry name" value="SPO22"/>
    <property type="match status" value="2"/>
</dbReference>
<dbReference type="InterPro" id="IPR011990">
    <property type="entry name" value="TPR-like_helical_dom_sf"/>
</dbReference>
<dbReference type="GO" id="GO:0007131">
    <property type="term" value="P:reciprocal meiotic recombination"/>
    <property type="evidence" value="ECO:0007669"/>
    <property type="project" value="TreeGrafter"/>
</dbReference>
<dbReference type="InterPro" id="IPR042861">
    <property type="entry name" value="TEX11"/>
</dbReference>
<keyword evidence="2" id="KW-1185">Reference proteome</keyword>
<sequence>MSDFSESLPTALAQLQALITEISGEGLQDDRLGELVDKLLGVLDKIPPLDLTIPLHKKLQPQIESCGVSLWNIVVARKTGGKLTSDVNAKLRHIACNLVCLCNVQVEDEVTFKKQIMMSLKTGRAWLDSGNPGMADNALTTASECITKLLKCVMDKHEKMNDRATYDKEKMNIDKDLFKVVCYKAESACYQEQHDTAIGLAMQAKEMLHRLPKEASFLSMLCYNFGVETYQHKKYEHSVAWLRESFEIGKGAEPCDSKNQARTLRLLSNAYIEWDPTKHWQKSLNAVGLANAEQSHPAGLYLRVRILTQGEPEMSRLISAVEDVIRHPDVTVELGLSTVKLLSQGASDDIVFDTLNQLENRFKTSISRCKITLTHLELLIAKQRMETAKQMAEQIIQEHNTGHALDVANKKRFHLIVWDTAGENFEKKNFIEALQWYNYSYNLFPKIEGQDANAAKLHRNRASCYLQLDNMDKAKEAVELAESSDVKSPHTQYIKFKLALLQMEDDKALEAIKKMGAYLTDGVKDSKIGPQTGGDNNVQGLICLAAQLAFEKNNRPVAIKALESLVDCSNDAQQVLTALRCLTRLKLTFLAEDDKKITELSCLESYLTKAYNTLTSPQHDSVPAMYIQQEATWFMKIAWNVALQCDDTYKDMYTMFNMCYKFANLCPSDMANLVRQKTCMLMAAAACLHTSKTISDEVDKRSSLHRVLEFISQCRQICARINEGKLNETERSKDTTPILLVLYEFEAKAKLGDPTLEQVLENALAMPNSEPKTFESIAALALEPPAENRSISIRALKVAIKKHLQMENPDFAKCSKNFHSLVSLSLQCDTSKEETWTYYTEIVNLLETRAKDNFPEMETLWLMTKAWNCGIHLYSASNYMEAKKWCELSMRLLNQLSSLRGNYESQMNEVYGEVLARIDTLRKGGTFEE</sequence>
<reference evidence="1" key="1">
    <citation type="submission" date="2022-03" db="EMBL/GenBank/DDBJ databases">
        <authorList>
            <person name="Martin C."/>
        </authorList>
    </citation>
    <scope>NUCLEOTIDE SEQUENCE</scope>
</reference>
<dbReference type="PANTHER" id="PTHR47083">
    <property type="entry name" value="TESTIS-EXPRESSED PROTEIN 11"/>
    <property type="match status" value="1"/>
</dbReference>
<dbReference type="GO" id="GO:0000801">
    <property type="term" value="C:central element"/>
    <property type="evidence" value="ECO:0007669"/>
    <property type="project" value="TreeGrafter"/>
</dbReference>